<comment type="caution">
    <text evidence="2">The sequence shown here is derived from an EMBL/GenBank/DDBJ whole genome shotgun (WGS) entry which is preliminary data.</text>
</comment>
<reference evidence="2 3" key="1">
    <citation type="submission" date="2016-08" db="EMBL/GenBank/DDBJ databases">
        <title>Campylobacter species from sea mammals.</title>
        <authorList>
            <person name="Gilbert M.J."/>
            <person name="Byrne B.A."/>
            <person name="Zomer A.L."/>
            <person name="Wagenaar J.A."/>
        </authorList>
    </citation>
    <scope>NUCLEOTIDE SEQUENCE [LARGE SCALE GENOMIC DNA]</scope>
    <source>
        <strain evidence="2 3">1105248</strain>
    </source>
</reference>
<feature type="transmembrane region" description="Helical" evidence="1">
    <location>
        <begin position="6"/>
        <end position="26"/>
    </location>
</feature>
<keyword evidence="1" id="KW-0472">Membrane</keyword>
<dbReference type="Proteomes" id="UP000189728">
    <property type="component" value="Unassembled WGS sequence"/>
</dbReference>
<evidence type="ECO:0000256" key="1">
    <source>
        <dbReference type="SAM" id="Phobius"/>
    </source>
</evidence>
<sequence length="101" mass="11419">MINFLSSYSTLIVSIVFLIALFVYHVKTQRDENLRIYLAQRQEEVSRISDGVADGILTIFTNEAFLQSLKDGAYIQININVDGSRNIIIAGDKNTLTHKIE</sequence>
<dbReference type="RefSeq" id="WP_180374462.1">
    <property type="nucleotide sequence ID" value="NZ_MCRK01000036.1"/>
</dbReference>
<keyword evidence="1" id="KW-0812">Transmembrane</keyword>
<evidence type="ECO:0000313" key="2">
    <source>
        <dbReference type="EMBL" id="OPA77226.1"/>
    </source>
</evidence>
<name>A0AAX0LB54_9BACT</name>
<dbReference type="EMBL" id="MCRK01000036">
    <property type="protein sequence ID" value="OPA77226.1"/>
    <property type="molecule type" value="Genomic_DNA"/>
</dbReference>
<organism evidence="2 3">
    <name type="scientific">Campylobacter pinnipediorum subsp. pinnipediorum</name>
    <dbReference type="NCBI Taxonomy" id="1660067"/>
    <lineage>
        <taxon>Bacteria</taxon>
        <taxon>Pseudomonadati</taxon>
        <taxon>Campylobacterota</taxon>
        <taxon>Epsilonproteobacteria</taxon>
        <taxon>Campylobacterales</taxon>
        <taxon>Campylobacteraceae</taxon>
        <taxon>Campylobacter</taxon>
    </lineage>
</organism>
<keyword evidence="1" id="KW-1133">Transmembrane helix</keyword>
<proteinExistence type="predicted"/>
<evidence type="ECO:0000313" key="3">
    <source>
        <dbReference type="Proteomes" id="UP000189728"/>
    </source>
</evidence>
<gene>
    <name evidence="2" type="ORF">BFG04_03785</name>
</gene>
<protein>
    <submittedName>
        <fullName evidence="2">Uncharacterized protein</fullName>
    </submittedName>
</protein>
<dbReference type="AlphaFoldDB" id="A0AAX0LB54"/>
<accession>A0AAX0LB54</accession>